<feature type="region of interest" description="Disordered" evidence="1">
    <location>
        <begin position="13"/>
        <end position="78"/>
    </location>
</feature>
<protein>
    <recommendedName>
        <fullName evidence="2">WKF domain-containing protein</fullName>
    </recommendedName>
</protein>
<feature type="compositionally biased region" description="Basic and acidic residues" evidence="1">
    <location>
        <begin position="256"/>
        <end position="266"/>
    </location>
</feature>
<dbReference type="InParanoid" id="A0A0C3HDU7"/>
<dbReference type="EMBL" id="KN832871">
    <property type="protein sequence ID" value="KIN06411.1"/>
    <property type="molecule type" value="Genomic_DNA"/>
</dbReference>
<feature type="compositionally biased region" description="Acidic residues" evidence="1">
    <location>
        <begin position="382"/>
        <end position="401"/>
    </location>
</feature>
<feature type="compositionally biased region" description="Low complexity" evidence="1">
    <location>
        <begin position="243"/>
        <end position="255"/>
    </location>
</feature>
<feature type="non-terminal residue" evidence="3">
    <location>
        <position position="415"/>
    </location>
</feature>
<feature type="region of interest" description="Disordered" evidence="1">
    <location>
        <begin position="131"/>
        <end position="158"/>
    </location>
</feature>
<reference evidence="3 4" key="1">
    <citation type="submission" date="2014-04" db="EMBL/GenBank/DDBJ databases">
        <authorList>
            <consortium name="DOE Joint Genome Institute"/>
            <person name="Kuo A."/>
            <person name="Martino E."/>
            <person name="Perotto S."/>
            <person name="Kohler A."/>
            <person name="Nagy L.G."/>
            <person name="Floudas D."/>
            <person name="Copeland A."/>
            <person name="Barry K.W."/>
            <person name="Cichocki N."/>
            <person name="Veneault-Fourrey C."/>
            <person name="LaButti K."/>
            <person name="Lindquist E.A."/>
            <person name="Lipzen A."/>
            <person name="Lundell T."/>
            <person name="Morin E."/>
            <person name="Murat C."/>
            <person name="Sun H."/>
            <person name="Tunlid A."/>
            <person name="Henrissat B."/>
            <person name="Grigoriev I.V."/>
            <person name="Hibbett D.S."/>
            <person name="Martin F."/>
            <person name="Nordberg H.P."/>
            <person name="Cantor M.N."/>
            <person name="Hua S.X."/>
        </authorList>
    </citation>
    <scope>NUCLEOTIDE SEQUENCE [LARGE SCALE GENOMIC DNA]</scope>
    <source>
        <strain evidence="3 4">Zn</strain>
    </source>
</reference>
<dbReference type="PANTHER" id="PTHR22306">
    <property type="entry name" value="CHROMOSOME 7 OPEN READING FRAME 50"/>
    <property type="match status" value="1"/>
</dbReference>
<dbReference type="HOGENOM" id="CLU_045013_1_0_1"/>
<evidence type="ECO:0000256" key="1">
    <source>
        <dbReference type="SAM" id="MobiDB-lite"/>
    </source>
</evidence>
<gene>
    <name evidence="3" type="ORF">OIDMADRAFT_82761</name>
</gene>
<dbReference type="Pfam" id="PF10180">
    <property type="entry name" value="WKF"/>
    <property type="match status" value="1"/>
</dbReference>
<keyword evidence="4" id="KW-1185">Reference proteome</keyword>
<dbReference type="STRING" id="913774.A0A0C3HDU7"/>
<reference evidence="4" key="2">
    <citation type="submission" date="2015-01" db="EMBL/GenBank/DDBJ databases">
        <title>Evolutionary Origins and Diversification of the Mycorrhizal Mutualists.</title>
        <authorList>
            <consortium name="DOE Joint Genome Institute"/>
            <consortium name="Mycorrhizal Genomics Consortium"/>
            <person name="Kohler A."/>
            <person name="Kuo A."/>
            <person name="Nagy L.G."/>
            <person name="Floudas D."/>
            <person name="Copeland A."/>
            <person name="Barry K.W."/>
            <person name="Cichocki N."/>
            <person name="Veneault-Fourrey C."/>
            <person name="LaButti K."/>
            <person name="Lindquist E.A."/>
            <person name="Lipzen A."/>
            <person name="Lundell T."/>
            <person name="Morin E."/>
            <person name="Murat C."/>
            <person name="Riley R."/>
            <person name="Ohm R."/>
            <person name="Sun H."/>
            <person name="Tunlid A."/>
            <person name="Henrissat B."/>
            <person name="Grigoriev I.V."/>
            <person name="Hibbett D.S."/>
            <person name="Martin F."/>
        </authorList>
    </citation>
    <scope>NUCLEOTIDE SEQUENCE [LARGE SCALE GENOMIC DNA]</scope>
    <source>
        <strain evidence="4">Zn</strain>
    </source>
</reference>
<accession>A0A0C3HDU7</accession>
<dbReference type="AlphaFoldDB" id="A0A0C3HDU7"/>
<evidence type="ECO:0000313" key="4">
    <source>
        <dbReference type="Proteomes" id="UP000054321"/>
    </source>
</evidence>
<proteinExistence type="predicted"/>
<evidence type="ECO:0000259" key="2">
    <source>
        <dbReference type="Pfam" id="PF10180"/>
    </source>
</evidence>
<feature type="non-terminal residue" evidence="3">
    <location>
        <position position="1"/>
    </location>
</feature>
<dbReference type="FunCoup" id="A0A0C3HDU7">
    <property type="interactions" value="186"/>
</dbReference>
<feature type="domain" description="WKF" evidence="2">
    <location>
        <begin position="173"/>
        <end position="233"/>
    </location>
</feature>
<dbReference type="Proteomes" id="UP000054321">
    <property type="component" value="Unassembled WGS sequence"/>
</dbReference>
<feature type="region of interest" description="Disordered" evidence="1">
    <location>
        <begin position="243"/>
        <end position="266"/>
    </location>
</feature>
<dbReference type="OrthoDB" id="10261563at2759"/>
<name>A0A0C3HDU7_OIDMZ</name>
<evidence type="ECO:0000313" key="3">
    <source>
        <dbReference type="EMBL" id="KIN06411.1"/>
    </source>
</evidence>
<sequence>IPAWQRLGLTLKSAQQIPTAKSHKDISPSVKKRKLRADDTPPSKRGKKIKSPVATGPATPALSRKKSVTFTPETKTEDGDSIKQLYSSWVAEQKAQDSMFQTKTASKVFDTPEPAKVREKFDTALDEKERRVKRIERQQPQAKSKSKDILRGKKSPFKIGKPTVTTTRPFLVYLRQYHEDRVNWKFNKNHQNHILRNLFDINAVPSEYVPLIYEYIKGLQGGVRTRLRDTALAIKVKDQEEGASGFSDDMSASSAADREKRQREYETQCREYVGTMTAANGPKEMSYEEGRLLGLSDAAMKERVAKRTRAEMILAEMAAGASPEDAEDQATPRDTGLTYRQEDLEDDDSQKRVRANDGSAQKVARKRKQRTANVEGSSSSDDASDSGDTDSGSDEEEEDEGQDGHADETSSSSSS</sequence>
<organism evidence="3 4">
    <name type="scientific">Oidiodendron maius (strain Zn)</name>
    <dbReference type="NCBI Taxonomy" id="913774"/>
    <lineage>
        <taxon>Eukaryota</taxon>
        <taxon>Fungi</taxon>
        <taxon>Dikarya</taxon>
        <taxon>Ascomycota</taxon>
        <taxon>Pezizomycotina</taxon>
        <taxon>Leotiomycetes</taxon>
        <taxon>Leotiomycetes incertae sedis</taxon>
        <taxon>Myxotrichaceae</taxon>
        <taxon>Oidiodendron</taxon>
    </lineage>
</organism>
<dbReference type="InterPro" id="IPR019327">
    <property type="entry name" value="WKF"/>
</dbReference>
<feature type="region of interest" description="Disordered" evidence="1">
    <location>
        <begin position="317"/>
        <end position="415"/>
    </location>
</feature>
<dbReference type="PANTHER" id="PTHR22306:SF2">
    <property type="entry name" value="CHROMOSOME 7 OPEN READING FRAME 50"/>
    <property type="match status" value="1"/>
</dbReference>